<dbReference type="OrthoDB" id="111719at2157"/>
<comment type="caution">
    <text evidence="1">The sequence shown here is derived from an EMBL/GenBank/DDBJ whole genome shotgun (WGS) entry which is preliminary data.</text>
</comment>
<sequence>MYKKYDLSDIQKRVIDLLQNNNPMSSSEISIKLGTNRITISKYLDILYFQKILNKKKIGSVNFWFLDPGIINLDLKDENFLEIQQKIIESLINGQKEFTDNIVLSLINRNLNLRKIFTDVCFPVLNTILELYSRGKIGKTEKIHLLTNLTDSFRLLRNIIKTNNSYNRRFGNSLLVIVSGDDESLPICIMIDILTRQDGLNSTLIGNVENFIDPFFDIDFQRYINKLSKRAKGKTSIIVVSHNETAIRFLHSALVNTDAMEKYQIIVFSNKVMKEKLEKSVSSPIYSDIELFLSELEIKNTN</sequence>
<dbReference type="EMBL" id="VOAH01000006">
    <property type="protein sequence ID" value="TVP40640.1"/>
    <property type="molecule type" value="Genomic_DNA"/>
</dbReference>
<dbReference type="Proteomes" id="UP000315289">
    <property type="component" value="Unassembled WGS sequence"/>
</dbReference>
<keyword evidence="2" id="KW-1185">Reference proteome</keyword>
<reference evidence="1 2" key="1">
    <citation type="journal article" date="2019" name="Front. Microbiol.">
        <title>Ammonia Oxidation by the Arctic Terrestrial Thaumarchaeote Candidatus Nitrosocosmicus arcticus Is Stimulated by Increasing Temperatures.</title>
        <authorList>
            <person name="Alves R.J.E."/>
            <person name="Kerou M."/>
            <person name="Zappe A."/>
            <person name="Bittner R."/>
            <person name="Abby S.S."/>
            <person name="Schmidt H.A."/>
            <person name="Pfeifer K."/>
            <person name="Schleper C."/>
        </authorList>
    </citation>
    <scope>NUCLEOTIDE SEQUENCE [LARGE SCALE GENOMIC DNA]</scope>
    <source>
        <strain evidence="1 2">Kfb</strain>
    </source>
</reference>
<dbReference type="InterPro" id="IPR036390">
    <property type="entry name" value="WH_DNA-bd_sf"/>
</dbReference>
<dbReference type="SUPFAM" id="SSF46785">
    <property type="entry name" value="Winged helix' DNA-binding domain"/>
    <property type="match status" value="1"/>
</dbReference>
<name>A0A557SVK9_9ARCH</name>
<evidence type="ECO:0000313" key="1">
    <source>
        <dbReference type="EMBL" id="TVP40640.1"/>
    </source>
</evidence>
<dbReference type="AlphaFoldDB" id="A0A557SVK9"/>
<protein>
    <submittedName>
        <fullName evidence="1">Uncharacterized protein</fullName>
    </submittedName>
</protein>
<gene>
    <name evidence="1" type="ORF">NARC_60027</name>
</gene>
<accession>A0A557SVK9</accession>
<organism evidence="1 2">
    <name type="scientific">Candidatus Nitrosocosmicus arcticus</name>
    <dbReference type="NCBI Taxonomy" id="2035267"/>
    <lineage>
        <taxon>Archaea</taxon>
        <taxon>Nitrososphaerota</taxon>
        <taxon>Nitrososphaeria</taxon>
        <taxon>Nitrososphaerales</taxon>
        <taxon>Nitrososphaeraceae</taxon>
        <taxon>Candidatus Nitrosocosmicus</taxon>
    </lineage>
</organism>
<dbReference type="RefSeq" id="WP_144730034.1">
    <property type="nucleotide sequence ID" value="NZ_ML675582.1"/>
</dbReference>
<evidence type="ECO:0000313" key="2">
    <source>
        <dbReference type="Proteomes" id="UP000315289"/>
    </source>
</evidence>
<proteinExistence type="predicted"/>